<accession>D2PVV7</accession>
<name>D2PVV7_KRIFD</name>
<feature type="transmembrane region" description="Helical" evidence="1">
    <location>
        <begin position="36"/>
        <end position="56"/>
    </location>
</feature>
<evidence type="ECO:0000313" key="2">
    <source>
        <dbReference type="EMBL" id="ADB29614.1"/>
    </source>
</evidence>
<feature type="transmembrane region" description="Helical" evidence="1">
    <location>
        <begin position="68"/>
        <end position="89"/>
    </location>
</feature>
<reference evidence="2 3" key="2">
    <citation type="journal article" date="2010" name="Stand. Genomic Sci.">
        <title>Complete genome sequence of Kribbella flavida type strain (IFO 14399).</title>
        <authorList>
            <person name="Pukall R."/>
            <person name="Lapidus A."/>
            <person name="Glavina Del Rio T."/>
            <person name="Copeland A."/>
            <person name="Tice H."/>
            <person name="Cheng J.-F."/>
            <person name="Lucas S."/>
            <person name="Chen F."/>
            <person name="Nolan M."/>
            <person name="LaButti K."/>
            <person name="Pati A."/>
            <person name="Ivanova N."/>
            <person name="Mavrommatis K."/>
            <person name="Mikhailova N."/>
            <person name="Pitluck S."/>
            <person name="Bruce D."/>
            <person name="Goodwin L."/>
            <person name="Land M."/>
            <person name="Hauser L."/>
            <person name="Chang Y.-J."/>
            <person name="Jeffries C.D."/>
            <person name="Chen A."/>
            <person name="Palaniappan K."/>
            <person name="Chain P."/>
            <person name="Rohde M."/>
            <person name="Goeker M."/>
            <person name="Bristow J."/>
            <person name="Eisen J.A."/>
            <person name="Markowitz V."/>
            <person name="Hugenholtz P."/>
            <person name="Kyrpides N.C."/>
            <person name="Klenk H.-P."/>
            <person name="Brettin T."/>
        </authorList>
    </citation>
    <scope>NUCLEOTIDE SEQUENCE [LARGE SCALE GENOMIC DNA]</scope>
    <source>
        <strain evidence="3">DSM 17836 / JCM 10339 / NBRC 14399</strain>
    </source>
</reference>
<dbReference type="KEGG" id="kfl:Kfla_0492"/>
<feature type="transmembrane region" description="Helical" evidence="1">
    <location>
        <begin position="540"/>
        <end position="561"/>
    </location>
</feature>
<evidence type="ECO:0000256" key="1">
    <source>
        <dbReference type="SAM" id="Phobius"/>
    </source>
</evidence>
<feature type="transmembrane region" description="Helical" evidence="1">
    <location>
        <begin position="95"/>
        <end position="114"/>
    </location>
</feature>
<gene>
    <name evidence="2" type="ordered locus">Kfla_0492</name>
</gene>
<dbReference type="EMBL" id="CP001736">
    <property type="protein sequence ID" value="ADB29614.1"/>
    <property type="molecule type" value="Genomic_DNA"/>
</dbReference>
<organism evidence="2 3">
    <name type="scientific">Kribbella flavida (strain DSM 17836 / JCM 10339 / NBRC 14399)</name>
    <dbReference type="NCBI Taxonomy" id="479435"/>
    <lineage>
        <taxon>Bacteria</taxon>
        <taxon>Bacillati</taxon>
        <taxon>Actinomycetota</taxon>
        <taxon>Actinomycetes</taxon>
        <taxon>Propionibacteriales</taxon>
        <taxon>Kribbellaceae</taxon>
        <taxon>Kribbella</taxon>
    </lineage>
</organism>
<dbReference type="STRING" id="479435.Kfla_0492"/>
<feature type="transmembrane region" description="Helical" evidence="1">
    <location>
        <begin position="271"/>
        <end position="293"/>
    </location>
</feature>
<keyword evidence="1" id="KW-0812">Transmembrane</keyword>
<feature type="transmembrane region" description="Helical" evidence="1">
    <location>
        <begin position="505"/>
        <end position="525"/>
    </location>
</feature>
<feature type="transmembrane region" description="Helical" evidence="1">
    <location>
        <begin position="412"/>
        <end position="436"/>
    </location>
</feature>
<keyword evidence="1" id="KW-1133">Transmembrane helix</keyword>
<feature type="transmembrane region" description="Helical" evidence="1">
    <location>
        <begin position="474"/>
        <end position="493"/>
    </location>
</feature>
<keyword evidence="3" id="KW-1185">Reference proteome</keyword>
<keyword evidence="1" id="KW-0472">Membrane</keyword>
<dbReference type="eggNOG" id="ENOG502ZKC6">
    <property type="taxonomic scope" value="Bacteria"/>
</dbReference>
<feature type="transmembrane region" description="Helical" evidence="1">
    <location>
        <begin position="568"/>
        <end position="586"/>
    </location>
</feature>
<proteinExistence type="predicted"/>
<sequence>MNRHGPSVVVPWLVPLTVSVTGLLLIDVPLGPIVRYAAYFASCVALPGVLLLRALWRSTGNWAEDIGLGSAVGIAYQLAGWALFTWLGWQDALVVWPLLVLAAFGLVPQLRPYWRIAAPEPLPTAWAWGLAICLSLLALATTLGVMADHAPPPDGLSYYPDMLYHLSMVSELERSVPPQLPQVAGEALEYHWLPNADIAGAVDITGLSPALVLYRLWLLPVVLVGLLAAAALARLVSGVWWTGLLVGLIFIVPQLGYFVPAWPKVDLSGQVSLLSPSQTLAALTVAAAAYFVIVALHRDGGRGVWVLAAAVAVVGGGSKPTVLPILLGGVGLSALFLLVRDRRIPWRSAVFGVLLAAIAVGTLLTVAGSTSGSNVQFLAIAKFQAGYRGATGDGSLPGTGGLLLPSLTGDQLAVMGAVVVLAAFVLAQAGLVAGFALSRVKAVRQDPVAWWLVGALTASWLGLCLVDHPSASQYYFLRSGIPIAAAAVSWLIAAGVQGRSRRTSLSVIAAGLAAGTAVAICAELVSRPATGTRAAQIEALAWPTLVAAGVAVLALVTWLLVGRRWSALAGTGTAFALLLVVGLPIGTTASEAWAARDKPGSGHYASKAWKIYPDEMAAVRWLAKNSGPDDVVLSNTFCRPPGARLRGCDARGFVISGVAGRRTFLDGWAYTQPGMAAHGVKGVKYFFQPSPWPDRLELTTRALTAPTPQLLDQLWTRYGVRWIYADPRNGPVSATLDDLAVVRFRQSQVKVYELAAP</sequence>
<dbReference type="RefSeq" id="WP_012918171.1">
    <property type="nucleotide sequence ID" value="NC_013729.1"/>
</dbReference>
<feature type="transmembrane region" description="Helical" evidence="1">
    <location>
        <begin position="12"/>
        <end position="30"/>
    </location>
</feature>
<feature type="transmembrane region" description="Helical" evidence="1">
    <location>
        <begin position="346"/>
        <end position="367"/>
    </location>
</feature>
<feature type="transmembrane region" description="Helical" evidence="1">
    <location>
        <begin position="322"/>
        <end position="339"/>
    </location>
</feature>
<feature type="transmembrane region" description="Helical" evidence="1">
    <location>
        <begin position="300"/>
        <end position="316"/>
    </location>
</feature>
<reference evidence="3" key="1">
    <citation type="submission" date="2009-09" db="EMBL/GenBank/DDBJ databases">
        <title>The complete genome of Kribbella flavida DSM 17836.</title>
        <authorList>
            <consortium name="US DOE Joint Genome Institute (JGI-PGF)"/>
            <person name="Lucas S."/>
            <person name="Copeland A."/>
            <person name="Lapidus A."/>
            <person name="Glavina del Rio T."/>
            <person name="Dalin E."/>
            <person name="Tice H."/>
            <person name="Bruce D."/>
            <person name="Goodwin L."/>
            <person name="Pitluck S."/>
            <person name="Kyrpides N."/>
            <person name="Mavromatis K."/>
            <person name="Ivanova N."/>
            <person name="Saunders E."/>
            <person name="Brettin T."/>
            <person name="Detter J.C."/>
            <person name="Han C."/>
            <person name="Larimer F."/>
            <person name="Land M."/>
            <person name="Hauser L."/>
            <person name="Markowitz V."/>
            <person name="Cheng J.-F."/>
            <person name="Hugenholtz P."/>
            <person name="Woyke T."/>
            <person name="Wu D."/>
            <person name="Pukall R."/>
            <person name="Klenk H.-P."/>
            <person name="Eisen J.A."/>
        </authorList>
    </citation>
    <scope>NUCLEOTIDE SEQUENCE [LARGE SCALE GENOMIC DNA]</scope>
    <source>
        <strain evidence="3">DSM 17836 / JCM 10339 / NBRC 14399</strain>
    </source>
</reference>
<protein>
    <submittedName>
        <fullName evidence="2">Uncharacterized protein</fullName>
    </submittedName>
</protein>
<dbReference type="HOGENOM" id="CLU_358556_0_0_11"/>
<dbReference type="Proteomes" id="UP000007967">
    <property type="component" value="Chromosome"/>
</dbReference>
<feature type="transmembrane region" description="Helical" evidence="1">
    <location>
        <begin position="239"/>
        <end position="259"/>
    </location>
</feature>
<evidence type="ECO:0000313" key="3">
    <source>
        <dbReference type="Proteomes" id="UP000007967"/>
    </source>
</evidence>
<feature type="transmembrane region" description="Helical" evidence="1">
    <location>
        <begin position="448"/>
        <end position="468"/>
    </location>
</feature>
<dbReference type="AlphaFoldDB" id="D2PVV7"/>
<feature type="transmembrane region" description="Helical" evidence="1">
    <location>
        <begin position="126"/>
        <end position="147"/>
    </location>
</feature>
<dbReference type="OrthoDB" id="3328598at2"/>
<feature type="transmembrane region" description="Helical" evidence="1">
    <location>
        <begin position="212"/>
        <end position="232"/>
    </location>
</feature>